<feature type="binding site" evidence="18">
    <location>
        <position position="183"/>
    </location>
    <ligand>
        <name>K(+)</name>
        <dbReference type="ChEBI" id="CHEBI:29103"/>
    </ligand>
</feature>
<evidence type="ECO:0000256" key="2">
    <source>
        <dbReference type="ARBA" id="ARBA00000909"/>
    </source>
</evidence>
<organism evidence="22 23">
    <name type="scientific">Parenemella sanctibonifatiensis</name>
    <dbReference type="NCBI Taxonomy" id="2016505"/>
    <lineage>
        <taxon>Bacteria</taxon>
        <taxon>Bacillati</taxon>
        <taxon>Actinomycetota</taxon>
        <taxon>Actinomycetes</taxon>
        <taxon>Propionibacteriales</taxon>
        <taxon>Propionibacteriaceae</taxon>
        <taxon>Parenemella</taxon>
    </lineage>
</organism>
<keyword evidence="9 18" id="KW-0630">Potassium</keyword>
<keyword evidence="23" id="KW-1185">Reference proteome</keyword>
<feature type="binding site" evidence="18">
    <location>
        <position position="87"/>
    </location>
    <ligand>
        <name>K(+)</name>
        <dbReference type="ChEBI" id="CHEBI:29103"/>
    </ligand>
</feature>
<evidence type="ECO:0000256" key="16">
    <source>
        <dbReference type="ARBA" id="ARBA00049209"/>
    </source>
</evidence>
<dbReference type="GO" id="GO:0052855">
    <property type="term" value="F:ADP-dependent NAD(P)H-hydrate dehydratase activity"/>
    <property type="evidence" value="ECO:0007669"/>
    <property type="project" value="UniProtKB-UniRule"/>
</dbReference>
<comment type="catalytic activity">
    <reaction evidence="15 17 19">
        <text>(6S)-NADHX + ADP = AMP + phosphate + NADH + H(+)</text>
        <dbReference type="Rhea" id="RHEA:32223"/>
        <dbReference type="ChEBI" id="CHEBI:15378"/>
        <dbReference type="ChEBI" id="CHEBI:43474"/>
        <dbReference type="ChEBI" id="CHEBI:57945"/>
        <dbReference type="ChEBI" id="CHEBI:64074"/>
        <dbReference type="ChEBI" id="CHEBI:456215"/>
        <dbReference type="ChEBI" id="CHEBI:456216"/>
        <dbReference type="EC" id="4.2.1.136"/>
    </reaction>
</comment>
<dbReference type="Gene3D" id="3.40.1190.20">
    <property type="match status" value="1"/>
</dbReference>
<dbReference type="Pfam" id="PF03853">
    <property type="entry name" value="YjeF_N"/>
    <property type="match status" value="1"/>
</dbReference>
<evidence type="ECO:0000256" key="15">
    <source>
        <dbReference type="ARBA" id="ARBA00048238"/>
    </source>
</evidence>
<comment type="function">
    <text evidence="14 19">Bifunctional enzyme that catalyzes the epimerization of the S- and R-forms of NAD(P)HX and the dehydration of the S-form of NAD(P)HX at the expense of ADP, which is converted to AMP. This allows the repair of both epimers of NAD(P)HX, a damaged form of NAD(P)H that is a result of enzymatic or heat-dependent hydration.</text>
</comment>
<comment type="cofactor">
    <cofactor evidence="17">
        <name>Mg(2+)</name>
        <dbReference type="ChEBI" id="CHEBI:18420"/>
    </cofactor>
</comment>
<evidence type="ECO:0000313" key="23">
    <source>
        <dbReference type="Proteomes" id="UP000216300"/>
    </source>
</evidence>
<dbReference type="EC" id="5.1.99.6" evidence="19"/>
<comment type="catalytic activity">
    <reaction evidence="16 17 19">
        <text>(6S)-NADPHX + ADP = AMP + phosphate + NADPH + H(+)</text>
        <dbReference type="Rhea" id="RHEA:32235"/>
        <dbReference type="ChEBI" id="CHEBI:15378"/>
        <dbReference type="ChEBI" id="CHEBI:43474"/>
        <dbReference type="ChEBI" id="CHEBI:57783"/>
        <dbReference type="ChEBI" id="CHEBI:64076"/>
        <dbReference type="ChEBI" id="CHEBI:456215"/>
        <dbReference type="ChEBI" id="CHEBI:456216"/>
        <dbReference type="EC" id="4.2.1.136"/>
    </reaction>
</comment>
<comment type="catalytic activity">
    <reaction evidence="1 18 19">
        <text>(6R)-NADHX = (6S)-NADHX</text>
        <dbReference type="Rhea" id="RHEA:32215"/>
        <dbReference type="ChEBI" id="CHEBI:64074"/>
        <dbReference type="ChEBI" id="CHEBI:64075"/>
        <dbReference type="EC" id="5.1.99.6"/>
    </reaction>
</comment>
<dbReference type="PROSITE" id="PS51383">
    <property type="entry name" value="YJEF_C_3"/>
    <property type="match status" value="1"/>
</dbReference>
<dbReference type="InterPro" id="IPR029056">
    <property type="entry name" value="Ribokinase-like"/>
</dbReference>
<feature type="domain" description="YjeF C-terminal" evidence="20">
    <location>
        <begin position="242"/>
        <end position="497"/>
    </location>
</feature>
<dbReference type="HAMAP" id="MF_01965">
    <property type="entry name" value="NADHX_dehydratase"/>
    <property type="match status" value="1"/>
</dbReference>
<dbReference type="InterPro" id="IPR000631">
    <property type="entry name" value="CARKD"/>
</dbReference>
<dbReference type="GO" id="GO:0052856">
    <property type="term" value="F:NAD(P)HX epimerase activity"/>
    <property type="evidence" value="ECO:0007669"/>
    <property type="project" value="UniProtKB-UniRule"/>
</dbReference>
<dbReference type="GO" id="GO:0005524">
    <property type="term" value="F:ATP binding"/>
    <property type="evidence" value="ECO:0007669"/>
    <property type="project" value="UniProtKB-UniRule"/>
</dbReference>
<dbReference type="InterPro" id="IPR030677">
    <property type="entry name" value="Nnr"/>
</dbReference>
<evidence type="ECO:0000256" key="8">
    <source>
        <dbReference type="ARBA" id="ARBA00022857"/>
    </source>
</evidence>
<evidence type="ECO:0000256" key="7">
    <source>
        <dbReference type="ARBA" id="ARBA00022840"/>
    </source>
</evidence>
<evidence type="ECO:0000313" key="22">
    <source>
        <dbReference type="EMBL" id="OYN89104.1"/>
    </source>
</evidence>
<feature type="binding site" evidence="17">
    <location>
        <position position="371"/>
    </location>
    <ligand>
        <name>(6S)-NADPHX</name>
        <dbReference type="ChEBI" id="CHEBI:64076"/>
    </ligand>
</feature>
<evidence type="ECO:0000256" key="3">
    <source>
        <dbReference type="ARBA" id="ARBA00006001"/>
    </source>
</evidence>
<dbReference type="NCBIfam" id="TIGR00197">
    <property type="entry name" value="yjeF_nterm"/>
    <property type="match status" value="1"/>
</dbReference>
<gene>
    <name evidence="17" type="primary">nnrD</name>
    <name evidence="18" type="synonym">nnrE</name>
    <name evidence="22" type="ORF">CGZ91_12660</name>
</gene>
<feature type="binding site" evidence="17">
    <location>
        <position position="277"/>
    </location>
    <ligand>
        <name>(6S)-NADPHX</name>
        <dbReference type="ChEBI" id="CHEBI:64076"/>
    </ligand>
</feature>
<evidence type="ECO:0000256" key="4">
    <source>
        <dbReference type="ARBA" id="ARBA00009524"/>
    </source>
</evidence>
<dbReference type="HAMAP" id="MF_01966">
    <property type="entry name" value="NADHX_epimerase"/>
    <property type="match status" value="1"/>
</dbReference>
<comment type="similarity">
    <text evidence="3 19">In the N-terminal section; belongs to the NnrE/AIBP family.</text>
</comment>
<name>A0A255EC14_9ACTN</name>
<feature type="binding site" evidence="18">
    <location>
        <position position="147"/>
    </location>
    <ligand>
        <name>K(+)</name>
        <dbReference type="ChEBI" id="CHEBI:29103"/>
    </ligand>
</feature>
<comment type="cofactor">
    <cofactor evidence="18 19">
        <name>K(+)</name>
        <dbReference type="ChEBI" id="CHEBI:29103"/>
    </cofactor>
    <text evidence="18 19">Binds 1 potassium ion per subunit.</text>
</comment>
<keyword evidence="10 17" id="KW-0520">NAD</keyword>
<feature type="binding site" evidence="18">
    <location>
        <begin position="86"/>
        <end position="90"/>
    </location>
    <ligand>
        <name>(6S)-NADPHX</name>
        <dbReference type="ChEBI" id="CHEBI:64076"/>
    </ligand>
</feature>
<dbReference type="EMBL" id="NMVJ01000010">
    <property type="protein sequence ID" value="OYN89104.1"/>
    <property type="molecule type" value="Genomic_DNA"/>
</dbReference>
<feature type="binding site" evidence="17">
    <location>
        <position position="327"/>
    </location>
    <ligand>
        <name>(6S)-NADPHX</name>
        <dbReference type="ChEBI" id="CHEBI:64076"/>
    </ligand>
</feature>
<evidence type="ECO:0000256" key="19">
    <source>
        <dbReference type="PIRNR" id="PIRNR017184"/>
    </source>
</evidence>
<dbReference type="OrthoDB" id="9806925at2"/>
<comment type="caution">
    <text evidence="17">Lacks conserved residue(s) required for the propagation of feature annotation.</text>
</comment>
<evidence type="ECO:0000256" key="5">
    <source>
        <dbReference type="ARBA" id="ARBA00022723"/>
    </source>
</evidence>
<dbReference type="SUPFAM" id="SSF53613">
    <property type="entry name" value="Ribokinase-like"/>
    <property type="match status" value="1"/>
</dbReference>
<keyword evidence="7 17" id="KW-0067">ATP-binding</keyword>
<dbReference type="PIRSF" id="PIRSF017184">
    <property type="entry name" value="Nnr"/>
    <property type="match status" value="1"/>
</dbReference>
<sequence>MTPARPWRWWSASGRRSGRTPVMRDIASVAEIRAAEEATMAAEPGGPDRGTSDLMLRAAEALAQLVWQELAGRPEPRVLLLVGPGNNGGDGLWAAQRLLQRGVRVSCWRTAPDVHAEGWAAATEAGLTEIDAAEAIAALPSIDLAIDAVFGIGARPGLPDPVATWAAAASDIGTPVVAVDLPSGLAADRVSADAPHVRAAITVTFGAAKLCHLAQPAASACGRLEVVDLDLGLPPAQVRAVEPHDVAVRWPVPGPLDDKYRRGVVGIDAGSSSYPGAGILATTGALYAGAGMVRFLGPEQAAQAISLRMPSVTIGPGRVQAMLLGSGWGDRADARERIEAALELDVPLVLDADALRSLPASGLENCLLTPHAGELAALLDIGRTDVTADPIAAVRRAVDRTGATVLLKGATQYVAGPGGDGDDRRVDLAVPGPAWTGQAGSGDTLAGMAATLLAGGLTPRWAALAAASMQAMTAARNPGPWPPDEIAARVPDTVAWLVDQAPATARLSNQTQ</sequence>
<comment type="function">
    <text evidence="18">Catalyzes the epimerization of the S- and R-forms of NAD(P)HX, a damaged form of NAD(P)H that is a result of enzymatic or heat-dependent hydration. This is a prerequisite for the S-specific NAD(P)H-hydrate dehydratase to allow the repair of both epimers of NAD(P)HX.</text>
</comment>
<feature type="domain" description="YjeF N-terminal" evidence="21">
    <location>
        <begin position="32"/>
        <end position="237"/>
    </location>
</feature>
<reference evidence="22 23" key="1">
    <citation type="submission" date="2017-07" db="EMBL/GenBank/DDBJ databases">
        <title>Draft whole genome sequences of clinical Proprionibacteriaceae strains.</title>
        <authorList>
            <person name="Bernier A.-M."/>
            <person name="Bernard K."/>
            <person name="Domingo M.-C."/>
        </authorList>
    </citation>
    <scope>NUCLEOTIDE SEQUENCE [LARGE SCALE GENOMIC DNA]</scope>
    <source>
        <strain evidence="22 23">NML 150081</strain>
    </source>
</reference>
<comment type="caution">
    <text evidence="22">The sequence shown here is derived from an EMBL/GenBank/DDBJ whole genome shotgun (WGS) entry which is preliminary data.</text>
</comment>
<comment type="function">
    <text evidence="17">Catalyzes the dehydration of the S-form of NAD(P)HX at the expense of ADP, which is converted to AMP. Together with NAD(P)HX epimerase, which catalyzes the epimerization of the S- and R-forms, the enzyme allows the repair of both epimers of NAD(P)HX, a damaged form of NAD(P)H that is a result of enzymatic or heat-dependent hydration.</text>
</comment>
<comment type="similarity">
    <text evidence="4 19">In the C-terminal section; belongs to the NnrD/CARKD family.</text>
</comment>
<comment type="similarity">
    <text evidence="17">Belongs to the NnrD/CARKD family.</text>
</comment>
<feature type="binding site" evidence="17">
    <location>
        <position position="443"/>
    </location>
    <ligand>
        <name>(6S)-NADPHX</name>
        <dbReference type="ChEBI" id="CHEBI:64076"/>
    </ligand>
</feature>
<dbReference type="AlphaFoldDB" id="A0A255EC14"/>
<keyword evidence="12 17" id="KW-0456">Lyase</keyword>
<keyword evidence="11 18" id="KW-0413">Isomerase</keyword>
<dbReference type="Proteomes" id="UP000216300">
    <property type="component" value="Unassembled WGS sequence"/>
</dbReference>
<dbReference type="Gene3D" id="3.40.50.10260">
    <property type="entry name" value="YjeF N-terminal domain"/>
    <property type="match status" value="1"/>
</dbReference>
<evidence type="ECO:0000256" key="11">
    <source>
        <dbReference type="ARBA" id="ARBA00023235"/>
    </source>
</evidence>
<dbReference type="Pfam" id="PF01256">
    <property type="entry name" value="Carb_kinase"/>
    <property type="match status" value="1"/>
</dbReference>
<dbReference type="GO" id="GO:0046872">
    <property type="term" value="F:metal ion binding"/>
    <property type="evidence" value="ECO:0007669"/>
    <property type="project" value="UniProtKB-UniRule"/>
</dbReference>
<proteinExistence type="inferred from homology"/>
<evidence type="ECO:0000259" key="21">
    <source>
        <dbReference type="PROSITE" id="PS51385"/>
    </source>
</evidence>
<feature type="binding site" evidence="17">
    <location>
        <position position="442"/>
    </location>
    <ligand>
        <name>AMP</name>
        <dbReference type="ChEBI" id="CHEBI:456215"/>
    </ligand>
</feature>
<evidence type="ECO:0000256" key="10">
    <source>
        <dbReference type="ARBA" id="ARBA00023027"/>
    </source>
</evidence>
<dbReference type="InterPro" id="IPR004443">
    <property type="entry name" value="YjeF_N_dom"/>
</dbReference>
<dbReference type="GO" id="GO:0046496">
    <property type="term" value="P:nicotinamide nucleotide metabolic process"/>
    <property type="evidence" value="ECO:0007669"/>
    <property type="project" value="UniProtKB-UniRule"/>
</dbReference>
<protein>
    <recommendedName>
        <fullName evidence="19">Bifunctional NAD(P)H-hydrate repair enzyme</fullName>
    </recommendedName>
    <alternativeName>
        <fullName evidence="19">Nicotinamide nucleotide repair protein</fullName>
    </alternativeName>
    <domain>
        <recommendedName>
            <fullName evidence="19">ADP-dependent (S)-NAD(P)H-hydrate dehydratase</fullName>
            <ecNumber evidence="19">4.2.1.136</ecNumber>
        </recommendedName>
        <alternativeName>
            <fullName evidence="19">ADP-dependent NAD(P)HX dehydratase</fullName>
        </alternativeName>
    </domain>
    <domain>
        <recommendedName>
            <fullName evidence="19">NAD(P)H-hydrate epimerase</fullName>
            <ecNumber evidence="19">5.1.99.6</ecNumber>
        </recommendedName>
    </domain>
</protein>
<comment type="subunit">
    <text evidence="17">Homotetramer.</text>
</comment>
<dbReference type="GO" id="GO:0110051">
    <property type="term" value="P:metabolite repair"/>
    <property type="evidence" value="ECO:0007669"/>
    <property type="project" value="TreeGrafter"/>
</dbReference>
<dbReference type="SUPFAM" id="SSF64153">
    <property type="entry name" value="YjeF N-terminal domain-like"/>
    <property type="match status" value="1"/>
</dbReference>
<keyword evidence="13" id="KW-0511">Multifunctional enzyme</keyword>
<accession>A0A255EC14</accession>
<evidence type="ECO:0000256" key="13">
    <source>
        <dbReference type="ARBA" id="ARBA00023268"/>
    </source>
</evidence>
<comment type="catalytic activity">
    <reaction evidence="2 18 19">
        <text>(6R)-NADPHX = (6S)-NADPHX</text>
        <dbReference type="Rhea" id="RHEA:32227"/>
        <dbReference type="ChEBI" id="CHEBI:64076"/>
        <dbReference type="ChEBI" id="CHEBI:64077"/>
        <dbReference type="EC" id="5.1.99.6"/>
    </reaction>
</comment>
<comment type="similarity">
    <text evidence="18">Belongs to the NnrE/AIBP family.</text>
</comment>
<feature type="binding site" evidence="18">
    <location>
        <position position="180"/>
    </location>
    <ligand>
        <name>(6S)-NADPHX</name>
        <dbReference type="ChEBI" id="CHEBI:64076"/>
    </ligand>
</feature>
<evidence type="ECO:0000256" key="18">
    <source>
        <dbReference type="HAMAP-Rule" id="MF_01966"/>
    </source>
</evidence>
<dbReference type="InterPro" id="IPR036652">
    <property type="entry name" value="YjeF_N_dom_sf"/>
</dbReference>
<dbReference type="CDD" id="cd01171">
    <property type="entry name" value="YXKO-related"/>
    <property type="match status" value="1"/>
</dbReference>
<evidence type="ECO:0000256" key="17">
    <source>
        <dbReference type="HAMAP-Rule" id="MF_01965"/>
    </source>
</evidence>
<dbReference type="EC" id="4.2.1.136" evidence="19"/>
<evidence type="ECO:0000256" key="9">
    <source>
        <dbReference type="ARBA" id="ARBA00022958"/>
    </source>
</evidence>
<keyword evidence="5 18" id="KW-0479">Metal-binding</keyword>
<evidence type="ECO:0000256" key="14">
    <source>
        <dbReference type="ARBA" id="ARBA00025153"/>
    </source>
</evidence>
<keyword evidence="8 17" id="KW-0521">NADP</keyword>
<evidence type="ECO:0000259" key="20">
    <source>
        <dbReference type="PROSITE" id="PS51383"/>
    </source>
</evidence>
<dbReference type="PANTHER" id="PTHR12592:SF0">
    <property type="entry name" value="ATP-DEPENDENT (S)-NAD(P)H-HYDRATE DEHYDRATASE"/>
    <property type="match status" value="1"/>
</dbReference>
<feature type="binding site" evidence="18">
    <location>
        <begin position="151"/>
        <end position="157"/>
    </location>
    <ligand>
        <name>(6S)-NADPHX</name>
        <dbReference type="ChEBI" id="CHEBI:64076"/>
    </ligand>
</feature>
<evidence type="ECO:0000256" key="1">
    <source>
        <dbReference type="ARBA" id="ARBA00000013"/>
    </source>
</evidence>
<keyword evidence="6 17" id="KW-0547">Nucleotide-binding</keyword>
<dbReference type="PANTHER" id="PTHR12592">
    <property type="entry name" value="ATP-DEPENDENT (S)-NAD(P)H-HYDRATE DEHYDRATASE FAMILY MEMBER"/>
    <property type="match status" value="1"/>
</dbReference>
<evidence type="ECO:0000256" key="6">
    <source>
        <dbReference type="ARBA" id="ARBA00022741"/>
    </source>
</evidence>
<evidence type="ECO:0000256" key="12">
    <source>
        <dbReference type="ARBA" id="ARBA00023239"/>
    </source>
</evidence>
<dbReference type="PROSITE" id="PS51385">
    <property type="entry name" value="YJEF_N"/>
    <property type="match status" value="1"/>
</dbReference>